<feature type="transmembrane region" description="Helical" evidence="4">
    <location>
        <begin position="102"/>
        <end position="128"/>
    </location>
</feature>
<dbReference type="RefSeq" id="WP_160115910.1">
    <property type="nucleotide sequence ID" value="NZ_FNUY01000016.1"/>
</dbReference>
<dbReference type="AlphaFoldDB" id="A0A1H6D647"/>
<dbReference type="EMBL" id="FNUY01000016">
    <property type="protein sequence ID" value="SEG80448.1"/>
    <property type="molecule type" value="Genomic_DNA"/>
</dbReference>
<dbReference type="PANTHER" id="PTHR11360">
    <property type="entry name" value="MONOCARBOXYLATE TRANSPORTER"/>
    <property type="match status" value="1"/>
</dbReference>
<keyword evidence="2 4" id="KW-1133">Transmembrane helix</keyword>
<feature type="transmembrane region" description="Helical" evidence="4">
    <location>
        <begin position="12"/>
        <end position="33"/>
    </location>
</feature>
<feature type="transmembrane region" description="Helical" evidence="4">
    <location>
        <begin position="281"/>
        <end position="308"/>
    </location>
</feature>
<dbReference type="GO" id="GO:0022857">
    <property type="term" value="F:transmembrane transporter activity"/>
    <property type="evidence" value="ECO:0007669"/>
    <property type="project" value="InterPro"/>
</dbReference>
<evidence type="ECO:0000313" key="6">
    <source>
        <dbReference type="Proteomes" id="UP000236743"/>
    </source>
</evidence>
<gene>
    <name evidence="5" type="ORF">SAMN04488115_11652</name>
</gene>
<dbReference type="InterPro" id="IPR036259">
    <property type="entry name" value="MFS_trans_sf"/>
</dbReference>
<dbReference type="Proteomes" id="UP000236743">
    <property type="component" value="Unassembled WGS sequence"/>
</dbReference>
<feature type="transmembrane region" description="Helical" evidence="4">
    <location>
        <begin position="379"/>
        <end position="400"/>
    </location>
</feature>
<dbReference type="PANTHER" id="PTHR11360:SF308">
    <property type="entry name" value="BLL3089 PROTEIN"/>
    <property type="match status" value="1"/>
</dbReference>
<accession>A0A1H6D647</accession>
<dbReference type="SUPFAM" id="SSF103473">
    <property type="entry name" value="MFS general substrate transporter"/>
    <property type="match status" value="1"/>
</dbReference>
<sequence>MGWRQLPRVGGPSLIVALGITQVVGYGTLYYAFTVLAPRMTASFGWAPEWTYGGFALGLLVGGAVAPFTGRLIDRWGTRMVMTIGSLLAGLSLLALAEARGLASYCAAMIAIQAVSTMVFYDAAFAALTQARGKSARRAISQLTLIGGFASTLYWPLTTTLLGSLDWRDVYRIYALSHVLICVPLHLLLLPGRVKREVEAAVPGAPQTAHPPAAAYLVGSERRRAFMLLAFAFSLQGFVISAMSVHLLTMLQGLGLSAAVAVGIGAIIGPSQVAGRLVEMLFGAALSPMTTAWLAASLMPLGFVLLLIGGMTATLAGLFAIAYGISMGLSSIVRGTVPLQLFGPVGFGAMMGKLSAPGLAVKAAAPLAFAMLIERAGLTPATLLLVVLSALAAVALFMLAHNLRPSPGAQ</sequence>
<keyword evidence="1 4" id="KW-0812">Transmembrane</keyword>
<dbReference type="Gene3D" id="1.20.1250.20">
    <property type="entry name" value="MFS general substrate transporter like domains"/>
    <property type="match status" value="1"/>
</dbReference>
<dbReference type="InterPro" id="IPR011701">
    <property type="entry name" value="MFS"/>
</dbReference>
<evidence type="ECO:0000256" key="1">
    <source>
        <dbReference type="ARBA" id="ARBA00022692"/>
    </source>
</evidence>
<feature type="transmembrane region" description="Helical" evidence="4">
    <location>
        <begin position="140"/>
        <end position="158"/>
    </location>
</feature>
<organism evidence="5 6">
    <name type="scientific">Bosea lathyri</name>
    <dbReference type="NCBI Taxonomy" id="1036778"/>
    <lineage>
        <taxon>Bacteria</taxon>
        <taxon>Pseudomonadati</taxon>
        <taxon>Pseudomonadota</taxon>
        <taxon>Alphaproteobacteria</taxon>
        <taxon>Hyphomicrobiales</taxon>
        <taxon>Boseaceae</taxon>
        <taxon>Bosea</taxon>
    </lineage>
</organism>
<feature type="transmembrane region" description="Helical" evidence="4">
    <location>
        <begin position="80"/>
        <end position="96"/>
    </location>
</feature>
<dbReference type="InterPro" id="IPR050327">
    <property type="entry name" value="Proton-linked_MCT"/>
</dbReference>
<feature type="transmembrane region" description="Helical" evidence="4">
    <location>
        <begin position="314"/>
        <end position="333"/>
    </location>
</feature>
<feature type="transmembrane region" description="Helical" evidence="4">
    <location>
        <begin position="250"/>
        <end position="269"/>
    </location>
</feature>
<reference evidence="5 6" key="1">
    <citation type="submission" date="2016-10" db="EMBL/GenBank/DDBJ databases">
        <authorList>
            <person name="de Groot N.N."/>
        </authorList>
    </citation>
    <scope>NUCLEOTIDE SEQUENCE [LARGE SCALE GENOMIC DNA]</scope>
    <source>
        <strain evidence="5 6">DSM 26656</strain>
    </source>
</reference>
<evidence type="ECO:0000256" key="4">
    <source>
        <dbReference type="SAM" id="Phobius"/>
    </source>
</evidence>
<dbReference type="OrthoDB" id="7200137at2"/>
<dbReference type="Pfam" id="PF07690">
    <property type="entry name" value="MFS_1"/>
    <property type="match status" value="1"/>
</dbReference>
<name>A0A1H6D647_9HYPH</name>
<evidence type="ECO:0000256" key="2">
    <source>
        <dbReference type="ARBA" id="ARBA00022989"/>
    </source>
</evidence>
<keyword evidence="3 4" id="KW-0472">Membrane</keyword>
<feature type="transmembrane region" description="Helical" evidence="4">
    <location>
        <begin position="53"/>
        <end position="73"/>
    </location>
</feature>
<feature type="transmembrane region" description="Helical" evidence="4">
    <location>
        <begin position="225"/>
        <end position="244"/>
    </location>
</feature>
<evidence type="ECO:0000256" key="3">
    <source>
        <dbReference type="ARBA" id="ARBA00023136"/>
    </source>
</evidence>
<protein>
    <submittedName>
        <fullName evidence="5">Major Facilitator Superfamily protein</fullName>
    </submittedName>
</protein>
<keyword evidence="6" id="KW-1185">Reference proteome</keyword>
<evidence type="ECO:0000313" key="5">
    <source>
        <dbReference type="EMBL" id="SEG80448.1"/>
    </source>
</evidence>
<proteinExistence type="predicted"/>
<feature type="transmembrane region" description="Helical" evidence="4">
    <location>
        <begin position="170"/>
        <end position="190"/>
    </location>
</feature>